<dbReference type="PROSITE" id="PS50005">
    <property type="entry name" value="TPR"/>
    <property type="match status" value="1"/>
</dbReference>
<evidence type="ECO:0000313" key="1">
    <source>
        <dbReference type="EMBL" id="KKM60736.1"/>
    </source>
</evidence>
<organism evidence="1">
    <name type="scientific">marine sediment metagenome</name>
    <dbReference type="NCBI Taxonomy" id="412755"/>
    <lineage>
        <taxon>unclassified sequences</taxon>
        <taxon>metagenomes</taxon>
        <taxon>ecological metagenomes</taxon>
    </lineage>
</organism>
<evidence type="ECO:0008006" key="2">
    <source>
        <dbReference type="Google" id="ProtNLM"/>
    </source>
</evidence>
<proteinExistence type="predicted"/>
<reference evidence="1" key="1">
    <citation type="journal article" date="2015" name="Nature">
        <title>Complex archaea that bridge the gap between prokaryotes and eukaryotes.</title>
        <authorList>
            <person name="Spang A."/>
            <person name="Saw J.H."/>
            <person name="Jorgensen S.L."/>
            <person name="Zaremba-Niedzwiedzka K."/>
            <person name="Martijn J."/>
            <person name="Lind A.E."/>
            <person name="van Eijk R."/>
            <person name="Schleper C."/>
            <person name="Guy L."/>
            <person name="Ettema T.J."/>
        </authorList>
    </citation>
    <scope>NUCLEOTIDE SEQUENCE</scope>
</reference>
<protein>
    <recommendedName>
        <fullName evidence="2">Tetratricopeptide repeat protein</fullName>
    </recommendedName>
</protein>
<dbReference type="AlphaFoldDB" id="A0A0F9JEL9"/>
<dbReference type="EMBL" id="LAZR01011621">
    <property type="protein sequence ID" value="KKM60736.1"/>
    <property type="molecule type" value="Genomic_DNA"/>
</dbReference>
<sequence>MNAVLLICVMLSQNPQEFLQSGEVALQAGNWQEASDNFYKAINTNELNIGGQAVSYWNVFISERNMNHVDKSMEALLAFIVYGSDFVTSNDPNFKMWARKFNVKLKLNYSIVLIQAVWAKRNNYSCKSKLFACYVPTEKLINVFEETIPFCGNSKDIIGAGIINKDNIIKFEIQCRDGTETYYFQL</sequence>
<dbReference type="InterPro" id="IPR019734">
    <property type="entry name" value="TPR_rpt"/>
</dbReference>
<comment type="caution">
    <text evidence="1">The sequence shown here is derived from an EMBL/GenBank/DDBJ whole genome shotgun (WGS) entry which is preliminary data.</text>
</comment>
<name>A0A0F9JEL9_9ZZZZ</name>
<gene>
    <name evidence="1" type="ORF">LCGC14_1538830</name>
</gene>
<accession>A0A0F9JEL9</accession>